<proteinExistence type="predicted"/>
<accession>A0AAD9SVU0</accession>
<sequence length="279" mass="30783">MVSTPRNTASAADRKPRTIYQLDSPFTNISWPEILDKHQDTILNLLCSILAPIGQHRRNHVTTSRGKRSQKRKRAEEKQNIGNLETPKAPLQPEISRFVVIGLNSITRDLESLSQKFKSQTEHSKEDASSKADSTPHVDIATHAAAATLSPSATTPICKHFSTIFVPRSSQPSILHAHLPQLVATASRAHPCLPATRLVQLPKDCDARLCRALGIPRVSFIGLLDGAPHADVLVEIIRSQVPEVDIPWLQEVQNVKYMPVKINAVETFMSVSAKEQKVG</sequence>
<evidence type="ECO:0000313" key="3">
    <source>
        <dbReference type="Proteomes" id="UP001285354"/>
    </source>
</evidence>
<dbReference type="GO" id="GO:0004526">
    <property type="term" value="F:ribonuclease P activity"/>
    <property type="evidence" value="ECO:0007669"/>
    <property type="project" value="TreeGrafter"/>
</dbReference>
<dbReference type="Pfam" id="PF08228">
    <property type="entry name" value="RNase_P_pop3"/>
    <property type="match status" value="1"/>
</dbReference>
<dbReference type="GO" id="GO:0000171">
    <property type="term" value="F:ribonuclease MRP activity"/>
    <property type="evidence" value="ECO:0007669"/>
    <property type="project" value="TreeGrafter"/>
</dbReference>
<keyword evidence="3" id="KW-1185">Reference proteome</keyword>
<feature type="compositionally biased region" description="Basic residues" evidence="1">
    <location>
        <begin position="58"/>
        <end position="73"/>
    </location>
</feature>
<dbReference type="GO" id="GO:0005829">
    <property type="term" value="C:cytosol"/>
    <property type="evidence" value="ECO:0007669"/>
    <property type="project" value="TreeGrafter"/>
</dbReference>
<dbReference type="GO" id="GO:0000172">
    <property type="term" value="C:ribonuclease MRP complex"/>
    <property type="evidence" value="ECO:0007669"/>
    <property type="project" value="TreeGrafter"/>
</dbReference>
<name>A0AAD9SVU0_9HELO</name>
<feature type="compositionally biased region" description="Basic and acidic residues" evidence="1">
    <location>
        <begin position="119"/>
        <end position="136"/>
    </location>
</feature>
<dbReference type="GO" id="GO:0034965">
    <property type="term" value="P:intronic box C/D snoRNA processing"/>
    <property type="evidence" value="ECO:0007669"/>
    <property type="project" value="TreeGrafter"/>
</dbReference>
<gene>
    <name evidence="2" type="ORF">QTJ16_005844</name>
</gene>
<dbReference type="AlphaFoldDB" id="A0AAD9SVU0"/>
<comment type="caution">
    <text evidence="2">The sequence shown here is derived from an EMBL/GenBank/DDBJ whole genome shotgun (WGS) entry which is preliminary data.</text>
</comment>
<dbReference type="GO" id="GO:0006364">
    <property type="term" value="P:rRNA processing"/>
    <property type="evidence" value="ECO:0007669"/>
    <property type="project" value="InterPro"/>
</dbReference>
<feature type="region of interest" description="Disordered" evidence="1">
    <location>
        <begin position="58"/>
        <end position="88"/>
    </location>
</feature>
<evidence type="ECO:0008006" key="4">
    <source>
        <dbReference type="Google" id="ProtNLM"/>
    </source>
</evidence>
<protein>
    <recommendedName>
        <fullName evidence="4">Rna-processing protein</fullName>
    </recommendedName>
</protein>
<evidence type="ECO:0000313" key="2">
    <source>
        <dbReference type="EMBL" id="KAK2624651.1"/>
    </source>
</evidence>
<dbReference type="GO" id="GO:0008033">
    <property type="term" value="P:tRNA processing"/>
    <property type="evidence" value="ECO:0007669"/>
    <property type="project" value="InterPro"/>
</dbReference>
<dbReference type="EMBL" id="JAUBYV010000009">
    <property type="protein sequence ID" value="KAK2624651.1"/>
    <property type="molecule type" value="Genomic_DNA"/>
</dbReference>
<reference evidence="2" key="1">
    <citation type="submission" date="2023-06" db="EMBL/GenBank/DDBJ databases">
        <title>Draft genome of Marssonina rosae.</title>
        <authorList>
            <person name="Cheng Q."/>
        </authorList>
    </citation>
    <scope>NUCLEOTIDE SEQUENCE</scope>
    <source>
        <strain evidence="2">R4</strain>
    </source>
</reference>
<organism evidence="2 3">
    <name type="scientific">Diplocarpon rosae</name>
    <dbReference type="NCBI Taxonomy" id="946125"/>
    <lineage>
        <taxon>Eukaryota</taxon>
        <taxon>Fungi</taxon>
        <taxon>Dikarya</taxon>
        <taxon>Ascomycota</taxon>
        <taxon>Pezizomycotina</taxon>
        <taxon>Leotiomycetes</taxon>
        <taxon>Helotiales</taxon>
        <taxon>Drepanopezizaceae</taxon>
        <taxon>Diplocarpon</taxon>
    </lineage>
</organism>
<dbReference type="PANTHER" id="PTHR28272">
    <property type="entry name" value="RIBONUCLEASES P/MRP PROTEIN SUBUNIT POP3"/>
    <property type="match status" value="1"/>
</dbReference>
<evidence type="ECO:0000256" key="1">
    <source>
        <dbReference type="SAM" id="MobiDB-lite"/>
    </source>
</evidence>
<dbReference type="PANTHER" id="PTHR28272:SF1">
    <property type="entry name" value="RIBONUCLEASES P_MRP PROTEIN SUBUNIT POP3"/>
    <property type="match status" value="1"/>
</dbReference>
<feature type="region of interest" description="Disordered" evidence="1">
    <location>
        <begin position="117"/>
        <end position="136"/>
    </location>
</feature>
<dbReference type="Proteomes" id="UP001285354">
    <property type="component" value="Unassembled WGS sequence"/>
</dbReference>
<dbReference type="InterPro" id="IPR013241">
    <property type="entry name" value="RNase_P_Pop3"/>
</dbReference>
<dbReference type="GO" id="GO:0005655">
    <property type="term" value="C:nucleolar ribonuclease P complex"/>
    <property type="evidence" value="ECO:0007669"/>
    <property type="project" value="TreeGrafter"/>
</dbReference>